<evidence type="ECO:0000313" key="2">
    <source>
        <dbReference type="Proteomes" id="UP001597118"/>
    </source>
</evidence>
<keyword evidence="2" id="KW-1185">Reference proteome</keyword>
<accession>A0ABW4IBM1</accession>
<reference evidence="2" key="1">
    <citation type="journal article" date="2019" name="Int. J. Syst. Evol. Microbiol.">
        <title>The Global Catalogue of Microorganisms (GCM) 10K type strain sequencing project: providing services to taxonomists for standard genome sequencing and annotation.</title>
        <authorList>
            <consortium name="The Broad Institute Genomics Platform"/>
            <consortium name="The Broad Institute Genome Sequencing Center for Infectious Disease"/>
            <person name="Wu L."/>
            <person name="Ma J."/>
        </authorList>
    </citation>
    <scope>NUCLEOTIDE SEQUENCE [LARGE SCALE GENOMIC DNA]</scope>
    <source>
        <strain evidence="2">CCUG 53762</strain>
    </source>
</reference>
<name>A0ABW4IBM1_9SPHI</name>
<protein>
    <submittedName>
        <fullName evidence="1">DUF1501 domain-containing protein</fullName>
    </submittedName>
</protein>
<comment type="caution">
    <text evidence="1">The sequence shown here is derived from an EMBL/GenBank/DDBJ whole genome shotgun (WGS) entry which is preliminary data.</text>
</comment>
<organism evidence="1 2">
    <name type="scientific">Pseudopedobacter beijingensis</name>
    <dbReference type="NCBI Taxonomy" id="1207056"/>
    <lineage>
        <taxon>Bacteria</taxon>
        <taxon>Pseudomonadati</taxon>
        <taxon>Bacteroidota</taxon>
        <taxon>Sphingobacteriia</taxon>
        <taxon>Sphingobacteriales</taxon>
        <taxon>Sphingobacteriaceae</taxon>
        <taxon>Pseudopedobacter</taxon>
    </lineage>
</organism>
<dbReference type="PANTHER" id="PTHR43737:SF1">
    <property type="entry name" value="DUF1501 DOMAIN-CONTAINING PROTEIN"/>
    <property type="match status" value="1"/>
</dbReference>
<sequence>MKRKDFIKNISLAGIPLMFKGIPVYALEGLTGSALEAFNGITPNSDKILVIIQLNGGNDGLNTVIPLDKYSQLASARANIMLPQSSVLSLDNNSTTGLHPSMSDLRNLYNDGHVAIIQGVSYPNPSFSHFHAQDIWFSGMGVAGSVDTGWLGRGLEKKFPDYPDGYPNTSYPYPPSVQIGGVMPLSLQGTRINMGYNVPNPSDLINIVNASPGDVPDNDYGTELSFLRLMKSQSNVYASNVTASYNAQNTLSVKYPSTGNSLANQLKIVARLIGGGLKTPVYIVNHENSFDTHASQVVNGDTSSGTHATLLNKLSVAIGAFMDDLILMGKANDVIGMTFSEFGRRVINNASLGTDHGTAAPMFVFGTNVNPGMYGTSPDLPDNPNNSTQINTQFDYRQVYTTMMQDWLGISKTNSDTVLNGEYQTINFINKEQSSLENPNSTLPIDAIKLSINQSLKQEEVSFIAYSNHYYEKFQLEISIDGNTFNVLKDIPQITNENLKTYKVTLDRRNEARIYYRIKGISKQQGVSYSNIIVIKNRNKQLLQIYPNPVKDFIFYISFIETPSSNISVEIFDTRGVRLFYNQYTPDKQIVVQVSDMFELHQLHIIKIRFNNEEVVEKIFFK</sequence>
<dbReference type="PANTHER" id="PTHR43737">
    <property type="entry name" value="BLL7424 PROTEIN"/>
    <property type="match status" value="1"/>
</dbReference>
<dbReference type="Proteomes" id="UP001597118">
    <property type="component" value="Unassembled WGS sequence"/>
</dbReference>
<dbReference type="RefSeq" id="WP_379662507.1">
    <property type="nucleotide sequence ID" value="NZ_JBHUDG010000015.1"/>
</dbReference>
<dbReference type="EMBL" id="JBHUDG010000015">
    <property type="protein sequence ID" value="MFD1630130.1"/>
    <property type="molecule type" value="Genomic_DNA"/>
</dbReference>
<dbReference type="Pfam" id="PF07394">
    <property type="entry name" value="DUF1501"/>
    <property type="match status" value="1"/>
</dbReference>
<gene>
    <name evidence="1" type="ORF">ACFSAH_09585</name>
</gene>
<dbReference type="InterPro" id="IPR010869">
    <property type="entry name" value="DUF1501"/>
</dbReference>
<proteinExistence type="predicted"/>
<evidence type="ECO:0000313" key="1">
    <source>
        <dbReference type="EMBL" id="MFD1630130.1"/>
    </source>
</evidence>